<name>A0A482VET6_ASBVE</name>
<comment type="caution">
    <text evidence="1">The sequence shown here is derived from an EMBL/GenBank/DDBJ whole genome shotgun (WGS) entry which is preliminary data.</text>
</comment>
<protein>
    <submittedName>
        <fullName evidence="1">Uncharacterized protein</fullName>
    </submittedName>
</protein>
<proteinExistence type="predicted"/>
<dbReference type="AlphaFoldDB" id="A0A482VET6"/>
<evidence type="ECO:0000313" key="1">
    <source>
        <dbReference type="EMBL" id="RZB89890.1"/>
    </source>
</evidence>
<sequence>MSNNFIIGLNETQLGIPLETQQQQQGYVEGRVIFDDGAPPHNTCEELVNQQKDPTEIQGPTLHKKKYKKG</sequence>
<evidence type="ECO:0000313" key="2">
    <source>
        <dbReference type="Proteomes" id="UP000292052"/>
    </source>
</evidence>
<gene>
    <name evidence="1" type="ORF">BDFB_004915</name>
</gene>
<dbReference type="EMBL" id="QDEB01106835">
    <property type="protein sequence ID" value="RZB89890.1"/>
    <property type="molecule type" value="Genomic_DNA"/>
</dbReference>
<accession>A0A482VET6</accession>
<keyword evidence="2" id="KW-1185">Reference proteome</keyword>
<reference evidence="1 2" key="1">
    <citation type="submission" date="2017-03" db="EMBL/GenBank/DDBJ databases">
        <title>Genome of the blue death feigning beetle - Asbolus verrucosus.</title>
        <authorList>
            <person name="Rider S.D."/>
        </authorList>
    </citation>
    <scope>NUCLEOTIDE SEQUENCE [LARGE SCALE GENOMIC DNA]</scope>
    <source>
        <strain evidence="1">Butters</strain>
        <tissue evidence="1">Head and leg muscle</tissue>
    </source>
</reference>
<organism evidence="1 2">
    <name type="scientific">Asbolus verrucosus</name>
    <name type="common">Desert ironclad beetle</name>
    <dbReference type="NCBI Taxonomy" id="1661398"/>
    <lineage>
        <taxon>Eukaryota</taxon>
        <taxon>Metazoa</taxon>
        <taxon>Ecdysozoa</taxon>
        <taxon>Arthropoda</taxon>
        <taxon>Hexapoda</taxon>
        <taxon>Insecta</taxon>
        <taxon>Pterygota</taxon>
        <taxon>Neoptera</taxon>
        <taxon>Endopterygota</taxon>
        <taxon>Coleoptera</taxon>
        <taxon>Polyphaga</taxon>
        <taxon>Cucujiformia</taxon>
        <taxon>Tenebrionidae</taxon>
        <taxon>Pimeliinae</taxon>
        <taxon>Asbolus</taxon>
    </lineage>
</organism>
<dbReference type="Proteomes" id="UP000292052">
    <property type="component" value="Unassembled WGS sequence"/>
</dbReference>